<comment type="caution">
    <text evidence="1">The sequence shown here is derived from an EMBL/GenBank/DDBJ whole genome shotgun (WGS) entry which is preliminary data.</text>
</comment>
<gene>
    <name evidence="1" type="ORF">CLV40_116162</name>
</gene>
<dbReference type="AlphaFoldDB" id="A0A2S6GIS7"/>
<dbReference type="EMBL" id="PTIX01000016">
    <property type="protein sequence ID" value="PPK65119.1"/>
    <property type="molecule type" value="Genomic_DNA"/>
</dbReference>
<dbReference type="NCBIfam" id="NF038206">
    <property type="entry name" value="RGCVC_fam"/>
    <property type="match status" value="1"/>
</dbReference>
<sequence length="51" mass="5529">MPASEPRTALLEAAVDSCAVCPHPWRDHDPIGVRYCTATEASALSRDCVCR</sequence>
<evidence type="ECO:0000313" key="1">
    <source>
        <dbReference type="EMBL" id="PPK65119.1"/>
    </source>
</evidence>
<keyword evidence="2" id="KW-1185">Reference proteome</keyword>
<reference evidence="1 2" key="1">
    <citation type="submission" date="2018-02" db="EMBL/GenBank/DDBJ databases">
        <title>Genomic Encyclopedia of Archaeal and Bacterial Type Strains, Phase II (KMG-II): from individual species to whole genera.</title>
        <authorList>
            <person name="Goeker M."/>
        </authorList>
    </citation>
    <scope>NUCLEOTIDE SEQUENCE [LARGE SCALE GENOMIC DNA]</scope>
    <source>
        <strain evidence="1 2">YU 961-1</strain>
    </source>
</reference>
<proteinExistence type="predicted"/>
<accession>A0A2S6GIS7</accession>
<name>A0A2S6GIS7_9PSEU</name>
<evidence type="ECO:0000313" key="2">
    <source>
        <dbReference type="Proteomes" id="UP000239203"/>
    </source>
</evidence>
<dbReference type="Proteomes" id="UP000239203">
    <property type="component" value="Unassembled WGS sequence"/>
</dbReference>
<protein>
    <submittedName>
        <fullName evidence="1">Uncharacterized protein</fullName>
    </submittedName>
</protein>
<organism evidence="1 2">
    <name type="scientific">Actinokineospora auranticolor</name>
    <dbReference type="NCBI Taxonomy" id="155976"/>
    <lineage>
        <taxon>Bacteria</taxon>
        <taxon>Bacillati</taxon>
        <taxon>Actinomycetota</taxon>
        <taxon>Actinomycetes</taxon>
        <taxon>Pseudonocardiales</taxon>
        <taxon>Pseudonocardiaceae</taxon>
        <taxon>Actinokineospora</taxon>
    </lineage>
</organism>
<dbReference type="RefSeq" id="WP_181043736.1">
    <property type="nucleotide sequence ID" value="NZ_CP154825.1"/>
</dbReference>